<organism evidence="4 5">
    <name type="scientific">Neorhizobium huautlense</name>
    <dbReference type="NCBI Taxonomy" id="67774"/>
    <lineage>
        <taxon>Bacteria</taxon>
        <taxon>Pseudomonadati</taxon>
        <taxon>Pseudomonadota</taxon>
        <taxon>Alphaproteobacteria</taxon>
        <taxon>Hyphomicrobiales</taxon>
        <taxon>Rhizobiaceae</taxon>
        <taxon>Rhizobium/Agrobacterium group</taxon>
        <taxon>Neorhizobium</taxon>
    </lineage>
</organism>
<dbReference type="EMBL" id="JAUSRF010000022">
    <property type="protein sequence ID" value="MDP9840040.1"/>
    <property type="molecule type" value="Genomic_DNA"/>
</dbReference>
<dbReference type="InterPro" id="IPR036282">
    <property type="entry name" value="Glutathione-S-Trfase_C_sf"/>
</dbReference>
<name>A0ABT9PZY5_9HYPH</name>
<evidence type="ECO:0000256" key="1">
    <source>
        <dbReference type="RuleBase" id="RU003494"/>
    </source>
</evidence>
<evidence type="ECO:0000313" key="5">
    <source>
        <dbReference type="Proteomes" id="UP001241472"/>
    </source>
</evidence>
<dbReference type="SFLD" id="SFLDS00019">
    <property type="entry name" value="Glutathione_Transferase_(cytos"/>
    <property type="match status" value="1"/>
</dbReference>
<dbReference type="Pfam" id="PF02798">
    <property type="entry name" value="GST_N"/>
    <property type="match status" value="1"/>
</dbReference>
<feature type="domain" description="GST C-terminal" evidence="3">
    <location>
        <begin position="93"/>
        <end position="211"/>
    </location>
</feature>
<accession>A0ABT9PZY5</accession>
<reference evidence="4 5" key="1">
    <citation type="submission" date="2023-07" db="EMBL/GenBank/DDBJ databases">
        <title>Sorghum-associated microbial communities from plants grown in Nebraska, USA.</title>
        <authorList>
            <person name="Schachtman D."/>
        </authorList>
    </citation>
    <scope>NUCLEOTIDE SEQUENCE [LARGE SCALE GENOMIC DNA]</scope>
    <source>
        <strain evidence="4 5">DS1307</strain>
    </source>
</reference>
<dbReference type="InterPro" id="IPR010987">
    <property type="entry name" value="Glutathione-S-Trfase_C-like"/>
</dbReference>
<keyword evidence="5" id="KW-1185">Reference proteome</keyword>
<dbReference type="CDD" id="cd03046">
    <property type="entry name" value="GST_N_GTT1_like"/>
    <property type="match status" value="1"/>
</dbReference>
<evidence type="ECO:0000259" key="2">
    <source>
        <dbReference type="PROSITE" id="PS50404"/>
    </source>
</evidence>
<dbReference type="RefSeq" id="WP_306839275.1">
    <property type="nucleotide sequence ID" value="NZ_JAUSRF010000022.1"/>
</dbReference>
<dbReference type="Proteomes" id="UP001241472">
    <property type="component" value="Unassembled WGS sequence"/>
</dbReference>
<dbReference type="PROSITE" id="PS50404">
    <property type="entry name" value="GST_NTER"/>
    <property type="match status" value="1"/>
</dbReference>
<dbReference type="SUPFAM" id="SSF52833">
    <property type="entry name" value="Thioredoxin-like"/>
    <property type="match status" value="1"/>
</dbReference>
<dbReference type="Gene3D" id="3.40.30.10">
    <property type="entry name" value="Glutaredoxin"/>
    <property type="match status" value="1"/>
</dbReference>
<dbReference type="PROSITE" id="PS50405">
    <property type="entry name" value="GST_CTER"/>
    <property type="match status" value="1"/>
</dbReference>
<protein>
    <submittedName>
        <fullName evidence="4">Glutathione S-transferase</fullName>
        <ecNumber evidence="4">2.5.1.18</ecNumber>
    </submittedName>
</protein>
<dbReference type="PANTHER" id="PTHR44051:SF9">
    <property type="entry name" value="GLUTATHIONE S-TRANSFERASE 1"/>
    <property type="match status" value="1"/>
</dbReference>
<dbReference type="SFLD" id="SFLDG00358">
    <property type="entry name" value="Main_(cytGST)"/>
    <property type="match status" value="1"/>
</dbReference>
<proteinExistence type="inferred from homology"/>
<dbReference type="PANTHER" id="PTHR44051">
    <property type="entry name" value="GLUTATHIONE S-TRANSFERASE-RELATED"/>
    <property type="match status" value="1"/>
</dbReference>
<sequence length="211" mass="23726">MFILHHLSNSRSQRVLWMLEELGFPYEIRFYKRDPKSMLAPPELRTIHPLGKAPILEDQVSGKPLILVETGAICEYLVSKADGRLGPPDQSAGLLRYRQFLHYAEGSVMPMLLAKLAVSRVPLLGNKGAKRIQPMIDHHLDYIERELTDRAWFAGDIITAADIMMSFPLEVAKGRAGLDASRPATMAWLDKIHSRPAYRLALTKGGEYAYA</sequence>
<dbReference type="InterPro" id="IPR036249">
    <property type="entry name" value="Thioredoxin-like_sf"/>
</dbReference>
<dbReference type="InterPro" id="IPR040079">
    <property type="entry name" value="Glutathione_S-Trfase"/>
</dbReference>
<feature type="domain" description="GST N-terminal" evidence="2">
    <location>
        <begin position="1"/>
        <end position="85"/>
    </location>
</feature>
<evidence type="ECO:0000313" key="4">
    <source>
        <dbReference type="EMBL" id="MDP9840040.1"/>
    </source>
</evidence>
<gene>
    <name evidence="4" type="ORF">J2T09_004820</name>
</gene>
<dbReference type="InterPro" id="IPR004046">
    <property type="entry name" value="GST_C"/>
</dbReference>
<dbReference type="Pfam" id="PF00043">
    <property type="entry name" value="GST_C"/>
    <property type="match status" value="1"/>
</dbReference>
<dbReference type="Gene3D" id="1.20.1050.10">
    <property type="match status" value="1"/>
</dbReference>
<dbReference type="EC" id="2.5.1.18" evidence="4"/>
<comment type="caution">
    <text evidence="4">The sequence shown here is derived from an EMBL/GenBank/DDBJ whole genome shotgun (WGS) entry which is preliminary data.</text>
</comment>
<evidence type="ECO:0000259" key="3">
    <source>
        <dbReference type="PROSITE" id="PS50405"/>
    </source>
</evidence>
<dbReference type="SFLD" id="SFLDG01150">
    <property type="entry name" value="Main.1:_Beta-like"/>
    <property type="match status" value="1"/>
</dbReference>
<dbReference type="SUPFAM" id="SSF47616">
    <property type="entry name" value="GST C-terminal domain-like"/>
    <property type="match status" value="1"/>
</dbReference>
<dbReference type="InterPro" id="IPR004045">
    <property type="entry name" value="Glutathione_S-Trfase_N"/>
</dbReference>
<comment type="similarity">
    <text evidence="1">Belongs to the GST superfamily.</text>
</comment>
<dbReference type="GO" id="GO:0004364">
    <property type="term" value="F:glutathione transferase activity"/>
    <property type="evidence" value="ECO:0007669"/>
    <property type="project" value="UniProtKB-EC"/>
</dbReference>
<keyword evidence="4" id="KW-0808">Transferase</keyword>